<proteinExistence type="predicted"/>
<evidence type="ECO:0000256" key="3">
    <source>
        <dbReference type="ARBA" id="ARBA00022989"/>
    </source>
</evidence>
<organism evidence="6 7">
    <name type="scientific">Mesorhizobium liriopis</name>
    <dbReference type="NCBI Taxonomy" id="2953882"/>
    <lineage>
        <taxon>Bacteria</taxon>
        <taxon>Pseudomonadati</taxon>
        <taxon>Pseudomonadota</taxon>
        <taxon>Alphaproteobacteria</taxon>
        <taxon>Hyphomicrobiales</taxon>
        <taxon>Phyllobacteriaceae</taxon>
        <taxon>Mesorhizobium</taxon>
    </lineage>
</organism>
<keyword evidence="2 5" id="KW-0812">Transmembrane</keyword>
<feature type="transmembrane region" description="Helical" evidence="5">
    <location>
        <begin position="12"/>
        <end position="36"/>
    </location>
</feature>
<evidence type="ECO:0000256" key="4">
    <source>
        <dbReference type="ARBA" id="ARBA00023136"/>
    </source>
</evidence>
<dbReference type="InterPro" id="IPR024199">
    <property type="entry name" value="Uncharacterised_DsbB"/>
</dbReference>
<dbReference type="Proteomes" id="UP001205906">
    <property type="component" value="Unassembled WGS sequence"/>
</dbReference>
<gene>
    <name evidence="6" type="ORF">NGM99_18000</name>
</gene>
<dbReference type="InterPro" id="IPR023380">
    <property type="entry name" value="DsbB-like_sf"/>
</dbReference>
<feature type="transmembrane region" description="Helical" evidence="5">
    <location>
        <begin position="73"/>
        <end position="93"/>
    </location>
</feature>
<comment type="caution">
    <text evidence="6">The sequence shown here is derived from an EMBL/GenBank/DDBJ whole genome shotgun (WGS) entry which is preliminary data.</text>
</comment>
<evidence type="ECO:0000313" key="6">
    <source>
        <dbReference type="EMBL" id="MCO6051681.1"/>
    </source>
</evidence>
<dbReference type="RefSeq" id="WP_252821462.1">
    <property type="nucleotide sequence ID" value="NZ_JAMXQS010000008.1"/>
</dbReference>
<dbReference type="Pfam" id="PF02600">
    <property type="entry name" value="DsbB"/>
    <property type="match status" value="1"/>
</dbReference>
<evidence type="ECO:0000256" key="5">
    <source>
        <dbReference type="SAM" id="Phobius"/>
    </source>
</evidence>
<dbReference type="PIRSF" id="PIRSF033913">
    <property type="entry name" value="S-S_format_DsbB"/>
    <property type="match status" value="1"/>
</dbReference>
<name>A0ABT1CCI7_9HYPH</name>
<reference evidence="6 7" key="1">
    <citation type="submission" date="2022-06" db="EMBL/GenBank/DDBJ databases">
        <title>Mesorhizobium sp. strain RP14 Genome sequencing and assembly.</title>
        <authorList>
            <person name="Kim I."/>
        </authorList>
    </citation>
    <scope>NUCLEOTIDE SEQUENCE [LARGE SCALE GENOMIC DNA]</scope>
    <source>
        <strain evidence="7">RP14(2022)</strain>
    </source>
</reference>
<feature type="transmembrane region" description="Helical" evidence="5">
    <location>
        <begin position="48"/>
        <end position="66"/>
    </location>
</feature>
<sequence>MTETRFTHATAALLIGLAMIATVGGALLFQHLGGYIPCKLCYEQRTPYYLGVPVMLAAFLSASFKGPSWLTRALLAFGGLLMLWGAYLGAYHAGVEWGWWAGPTDCGAAAPSVNTGGAGVLDSLDSFVPPACDHAALRIAGISLAGWNFLIALVLAVVAFGAVARKR</sequence>
<keyword evidence="3 5" id="KW-1133">Transmembrane helix</keyword>
<comment type="subcellular location">
    <subcellularLocation>
        <location evidence="1">Membrane</location>
        <topology evidence="1">Multi-pass membrane protein</topology>
    </subcellularLocation>
</comment>
<evidence type="ECO:0000313" key="7">
    <source>
        <dbReference type="Proteomes" id="UP001205906"/>
    </source>
</evidence>
<dbReference type="Gene3D" id="1.20.1550.10">
    <property type="entry name" value="DsbB-like"/>
    <property type="match status" value="1"/>
</dbReference>
<dbReference type="SUPFAM" id="SSF158442">
    <property type="entry name" value="DsbB-like"/>
    <property type="match status" value="1"/>
</dbReference>
<evidence type="ECO:0000256" key="2">
    <source>
        <dbReference type="ARBA" id="ARBA00022692"/>
    </source>
</evidence>
<accession>A0ABT1CCI7</accession>
<evidence type="ECO:0000256" key="1">
    <source>
        <dbReference type="ARBA" id="ARBA00004141"/>
    </source>
</evidence>
<keyword evidence="7" id="KW-1185">Reference proteome</keyword>
<protein>
    <submittedName>
        <fullName evidence="6">Disulfide bond formation protein B</fullName>
    </submittedName>
</protein>
<dbReference type="EMBL" id="JAMXQS010000008">
    <property type="protein sequence ID" value="MCO6051681.1"/>
    <property type="molecule type" value="Genomic_DNA"/>
</dbReference>
<feature type="transmembrane region" description="Helical" evidence="5">
    <location>
        <begin position="144"/>
        <end position="164"/>
    </location>
</feature>
<keyword evidence="4 5" id="KW-0472">Membrane</keyword>
<dbReference type="InterPro" id="IPR003752">
    <property type="entry name" value="DiS_bond_form_DsbB/BdbC"/>
</dbReference>